<feature type="transmembrane region" description="Helical" evidence="5">
    <location>
        <begin position="209"/>
        <end position="230"/>
    </location>
</feature>
<feature type="transmembrane region" description="Helical" evidence="5">
    <location>
        <begin position="170"/>
        <end position="189"/>
    </location>
</feature>
<accession>A0A2N6SNB0</accession>
<evidence type="ECO:0000256" key="1">
    <source>
        <dbReference type="ARBA" id="ARBA00004141"/>
    </source>
</evidence>
<dbReference type="PANTHER" id="PTHR43427">
    <property type="entry name" value="CHLORIDE CHANNEL PROTEIN CLC-E"/>
    <property type="match status" value="1"/>
</dbReference>
<evidence type="ECO:0000256" key="5">
    <source>
        <dbReference type="SAM" id="Phobius"/>
    </source>
</evidence>
<dbReference type="AlphaFoldDB" id="A0A2N6SNB0"/>
<feature type="transmembrane region" description="Helical" evidence="5">
    <location>
        <begin position="251"/>
        <end position="272"/>
    </location>
</feature>
<keyword evidence="3 5" id="KW-1133">Transmembrane helix</keyword>
<organism evidence="6 7">
    <name type="scientific">Dolosicoccus paucivorans</name>
    <dbReference type="NCBI Taxonomy" id="84521"/>
    <lineage>
        <taxon>Bacteria</taxon>
        <taxon>Bacillati</taxon>
        <taxon>Bacillota</taxon>
        <taxon>Bacilli</taxon>
        <taxon>Lactobacillales</taxon>
        <taxon>Aerococcaceae</taxon>
        <taxon>Dolosicoccus</taxon>
    </lineage>
</organism>
<dbReference type="STRING" id="84521.SAMN04487994_103813"/>
<protein>
    <submittedName>
        <fullName evidence="6">Voltage-gated chloride channel protein</fullName>
    </submittedName>
</protein>
<dbReference type="GO" id="GO:0016020">
    <property type="term" value="C:membrane"/>
    <property type="evidence" value="ECO:0007669"/>
    <property type="project" value="UniProtKB-SubCell"/>
</dbReference>
<dbReference type="OrthoDB" id="9767361at2"/>
<evidence type="ECO:0000313" key="7">
    <source>
        <dbReference type="Proteomes" id="UP000235682"/>
    </source>
</evidence>
<dbReference type="RefSeq" id="WP_102227479.1">
    <property type="nucleotide sequence ID" value="NZ_PNHE01000011.1"/>
</dbReference>
<dbReference type="InterPro" id="IPR014743">
    <property type="entry name" value="Cl-channel_core"/>
</dbReference>
<keyword evidence="2 5" id="KW-0812">Transmembrane</keyword>
<dbReference type="Gene3D" id="1.10.3080.10">
    <property type="entry name" value="Clc chloride channel"/>
    <property type="match status" value="1"/>
</dbReference>
<keyword evidence="4 5" id="KW-0472">Membrane</keyword>
<evidence type="ECO:0000313" key="6">
    <source>
        <dbReference type="EMBL" id="PMC58568.1"/>
    </source>
</evidence>
<keyword evidence="7" id="KW-1185">Reference proteome</keyword>
<feature type="transmembrane region" description="Helical" evidence="5">
    <location>
        <begin position="12"/>
        <end position="37"/>
    </location>
</feature>
<feature type="transmembrane region" description="Helical" evidence="5">
    <location>
        <begin position="43"/>
        <end position="61"/>
    </location>
</feature>
<feature type="transmembrane region" description="Helical" evidence="5">
    <location>
        <begin position="90"/>
        <end position="117"/>
    </location>
</feature>
<comment type="caution">
    <text evidence="6">The sequence shown here is derived from an EMBL/GenBank/DDBJ whole genome shotgun (WGS) entry which is preliminary data.</text>
</comment>
<dbReference type="InterPro" id="IPR001807">
    <property type="entry name" value="ClC"/>
</dbReference>
<dbReference type="GO" id="GO:0015108">
    <property type="term" value="F:chloride transmembrane transporter activity"/>
    <property type="evidence" value="ECO:0007669"/>
    <property type="project" value="InterPro"/>
</dbReference>
<feature type="transmembrane region" description="Helical" evidence="5">
    <location>
        <begin position="137"/>
        <end position="158"/>
    </location>
</feature>
<proteinExistence type="predicted"/>
<dbReference type="EMBL" id="PNHE01000011">
    <property type="protein sequence ID" value="PMC58568.1"/>
    <property type="molecule type" value="Genomic_DNA"/>
</dbReference>
<dbReference type="InterPro" id="IPR050368">
    <property type="entry name" value="ClC-type_chloride_channel"/>
</dbReference>
<dbReference type="PANTHER" id="PTHR43427:SF12">
    <property type="entry name" value="CHLORIDE TRANSPORTER"/>
    <property type="match status" value="1"/>
</dbReference>
<comment type="subcellular location">
    <subcellularLocation>
        <location evidence="1">Membrane</location>
        <topology evidence="1">Multi-pass membrane protein</topology>
    </subcellularLocation>
</comment>
<dbReference type="SUPFAM" id="SSF81340">
    <property type="entry name" value="Clc chloride channel"/>
    <property type="match status" value="1"/>
</dbReference>
<feature type="transmembrane region" description="Helical" evidence="5">
    <location>
        <begin position="357"/>
        <end position="382"/>
    </location>
</feature>
<dbReference type="Proteomes" id="UP000235682">
    <property type="component" value="Unassembled WGS sequence"/>
</dbReference>
<sequence length="397" mass="43213">MPLRSLDTLRLLIMSSLIGGVVGALCSWFGQVLLWLTSVRQQSVLWLIFLAPMGMLFVYTFQRYGGRATLGLPLIFEIGQGKDARIPFRLIPFVVVGAWLTHLFGGSAGRVGVAVQMGATLSSKISPYFKKTIDRQLVIVTGVAAGFAGLYQMPIAAIFFSLEVLIAGQLYFPALFTASVASFTASWVSRQLGLVKFSAVLNETWAWEIESGIKMILVAMLFGVVGWLFSTTLRRLTETMNDRFPNPVIRVGVAGVMVTTLSILLWSGRYSGLGLNLIQASFNGEAINPLDWLFKLILTVLTISGGYQGGEVTPLFSIGTTLGIVLAPFIGLPSALLAAVGYVSVFGSATNTWLTPIFIGGTVFGYQYIPLFFVTCTVAYLCNGNRSIYIKQDRLFE</sequence>
<feature type="transmembrane region" description="Helical" evidence="5">
    <location>
        <begin position="322"/>
        <end position="345"/>
    </location>
</feature>
<gene>
    <name evidence="6" type="ORF">CJ205_03680</name>
</gene>
<evidence type="ECO:0000256" key="2">
    <source>
        <dbReference type="ARBA" id="ARBA00022692"/>
    </source>
</evidence>
<name>A0A2N6SNB0_9LACT</name>
<evidence type="ECO:0000256" key="3">
    <source>
        <dbReference type="ARBA" id="ARBA00022989"/>
    </source>
</evidence>
<dbReference type="Pfam" id="PF00654">
    <property type="entry name" value="Voltage_CLC"/>
    <property type="match status" value="1"/>
</dbReference>
<dbReference type="PRINTS" id="PR00762">
    <property type="entry name" value="CLCHANNEL"/>
</dbReference>
<reference evidence="6 7" key="1">
    <citation type="submission" date="2017-09" db="EMBL/GenBank/DDBJ databases">
        <title>Bacterial strain isolated from the female urinary microbiota.</title>
        <authorList>
            <person name="Thomas-White K."/>
            <person name="Kumar N."/>
            <person name="Forster S."/>
            <person name="Putonti C."/>
            <person name="Lawley T."/>
            <person name="Wolfe A.J."/>
        </authorList>
    </citation>
    <scope>NUCLEOTIDE SEQUENCE [LARGE SCALE GENOMIC DNA]</scope>
    <source>
        <strain evidence="6 7">UMB0852</strain>
    </source>
</reference>
<evidence type="ECO:0000256" key="4">
    <source>
        <dbReference type="ARBA" id="ARBA00023136"/>
    </source>
</evidence>